<dbReference type="AlphaFoldDB" id="A0A433YAY9"/>
<feature type="transmembrane region" description="Helical" evidence="1">
    <location>
        <begin position="57"/>
        <end position="77"/>
    </location>
</feature>
<comment type="caution">
    <text evidence="2">The sequence shown here is derived from an EMBL/GenBank/DDBJ whole genome shotgun (WGS) entry which is preliminary data.</text>
</comment>
<dbReference type="Proteomes" id="UP000279446">
    <property type="component" value="Unassembled WGS sequence"/>
</dbReference>
<feature type="transmembrane region" description="Helical" evidence="1">
    <location>
        <begin position="6"/>
        <end position="25"/>
    </location>
</feature>
<evidence type="ECO:0000313" key="2">
    <source>
        <dbReference type="EMBL" id="RUT47041.1"/>
    </source>
</evidence>
<dbReference type="OrthoDB" id="2656984at2"/>
<evidence type="ECO:0000256" key="1">
    <source>
        <dbReference type="SAM" id="Phobius"/>
    </source>
</evidence>
<name>A0A433YAY9_9BACL</name>
<gene>
    <name evidence="2" type="ORF">EJP82_10110</name>
</gene>
<accession>A0A433YAY9</accession>
<feature type="transmembrane region" description="Helical" evidence="1">
    <location>
        <begin position="84"/>
        <end position="104"/>
    </location>
</feature>
<sequence length="105" mass="11546">MALLLIFFIFIAVINLICIALLFLVKDPKMNNIFFVGTVILGVLICYLNITSLASNLIVPQIVAGFFGVLSLVGIVLKYMRKFLAAKIFVTASVVLGIVQLFFFA</sequence>
<feature type="transmembrane region" description="Helical" evidence="1">
    <location>
        <begin position="32"/>
        <end position="51"/>
    </location>
</feature>
<evidence type="ECO:0000313" key="3">
    <source>
        <dbReference type="Proteomes" id="UP000279446"/>
    </source>
</evidence>
<dbReference type="EMBL" id="RZNY01000006">
    <property type="protein sequence ID" value="RUT47041.1"/>
    <property type="molecule type" value="Genomic_DNA"/>
</dbReference>
<proteinExistence type="predicted"/>
<keyword evidence="1" id="KW-0472">Membrane</keyword>
<keyword evidence="1" id="KW-0812">Transmembrane</keyword>
<keyword evidence="1" id="KW-1133">Transmembrane helix</keyword>
<reference evidence="2 3" key="1">
    <citation type="submission" date="2018-12" db="EMBL/GenBank/DDBJ databases">
        <authorList>
            <person name="Sun L."/>
            <person name="Chen Z."/>
        </authorList>
    </citation>
    <scope>NUCLEOTIDE SEQUENCE [LARGE SCALE GENOMIC DNA]</scope>
    <source>
        <strain evidence="2 3">DSM 15890</strain>
    </source>
</reference>
<organism evidence="2 3">
    <name type="scientific">Paenibacillus anaericanus</name>
    <dbReference type="NCBI Taxonomy" id="170367"/>
    <lineage>
        <taxon>Bacteria</taxon>
        <taxon>Bacillati</taxon>
        <taxon>Bacillota</taxon>
        <taxon>Bacilli</taxon>
        <taxon>Bacillales</taxon>
        <taxon>Paenibacillaceae</taxon>
        <taxon>Paenibacillus</taxon>
    </lineage>
</organism>
<dbReference type="RefSeq" id="WP_127191926.1">
    <property type="nucleotide sequence ID" value="NZ_RZNY01000006.1"/>
</dbReference>
<keyword evidence="3" id="KW-1185">Reference proteome</keyword>
<protein>
    <submittedName>
        <fullName evidence="2">Uncharacterized protein</fullName>
    </submittedName>
</protein>